<gene>
    <name evidence="1" type="ORF">CSW38_02170</name>
</gene>
<reference evidence="1 2" key="1">
    <citation type="journal article" date="2019" name="Extremophiles">
        <title>Biogeography of thermophiles and predominance of Thermus scotoductus in domestic water heaters.</title>
        <authorList>
            <person name="Wilpiszeski R.L."/>
            <person name="Zhang Z."/>
            <person name="House C.H."/>
        </authorList>
    </citation>
    <scope>NUCLEOTIDE SEQUENCE [LARGE SCALE GENOMIC DNA]</scope>
    <source>
        <strain evidence="1 2">25_S25</strain>
    </source>
</reference>
<accession>A0A430S2I3</accession>
<evidence type="ECO:0000313" key="1">
    <source>
        <dbReference type="EMBL" id="RTH27947.1"/>
    </source>
</evidence>
<proteinExistence type="predicted"/>
<dbReference type="EMBL" id="PELY01000045">
    <property type="protein sequence ID" value="RTH27947.1"/>
    <property type="molecule type" value="Genomic_DNA"/>
</dbReference>
<comment type="caution">
    <text evidence="1">The sequence shown here is derived from an EMBL/GenBank/DDBJ whole genome shotgun (WGS) entry which is preliminary data.</text>
</comment>
<name>A0A430S2I3_THESC</name>
<evidence type="ECO:0000313" key="2">
    <source>
        <dbReference type="Proteomes" id="UP000287306"/>
    </source>
</evidence>
<sequence>MCKPILHHWTQDEINRWEAEELARGAWTVRVLPAHVALMRRIARERGAAVVLERQDGPRDAEVWFRARVLRYDDVRREWRVEADSSWAPSEEEAVRRLL</sequence>
<organism evidence="1 2">
    <name type="scientific">Thermus scotoductus</name>
    <dbReference type="NCBI Taxonomy" id="37636"/>
    <lineage>
        <taxon>Bacteria</taxon>
        <taxon>Thermotogati</taxon>
        <taxon>Deinococcota</taxon>
        <taxon>Deinococci</taxon>
        <taxon>Thermales</taxon>
        <taxon>Thermaceae</taxon>
        <taxon>Thermus</taxon>
    </lineage>
</organism>
<dbReference type="AlphaFoldDB" id="A0A430S2I3"/>
<dbReference type="Proteomes" id="UP000287306">
    <property type="component" value="Unassembled WGS sequence"/>
</dbReference>
<protein>
    <submittedName>
        <fullName evidence="1">Uncharacterized protein</fullName>
    </submittedName>
</protein>